<dbReference type="SUPFAM" id="SSF52540">
    <property type="entry name" value="P-loop containing nucleoside triphosphate hydrolases"/>
    <property type="match status" value="1"/>
</dbReference>
<keyword evidence="4" id="KW-0862">Zinc</keyword>
<dbReference type="InterPro" id="IPR045085">
    <property type="entry name" value="HLD_clamp_pol_III_gamma_tau"/>
</dbReference>
<comment type="caution">
    <text evidence="7">The sequence shown here is derived from an EMBL/GenBank/DDBJ whole genome shotgun (WGS) entry which is preliminary data.</text>
</comment>
<evidence type="ECO:0000313" key="8">
    <source>
        <dbReference type="Proteomes" id="UP000245207"/>
    </source>
</evidence>
<dbReference type="FunFam" id="1.10.8.60:FF:000013">
    <property type="entry name" value="DNA polymerase III subunit gamma/tau"/>
    <property type="match status" value="1"/>
</dbReference>
<gene>
    <name evidence="7" type="ORF">CTI12_AA093990</name>
</gene>
<keyword evidence="3" id="KW-0547">Nucleotide-binding</keyword>
<protein>
    <submittedName>
        <fullName evidence="7">AAA-type ATPase family protein</fullName>
    </submittedName>
</protein>
<dbReference type="PANTHER" id="PTHR11669">
    <property type="entry name" value="REPLICATION FACTOR C / DNA POLYMERASE III GAMMA-TAU SUBUNIT"/>
    <property type="match status" value="1"/>
</dbReference>
<dbReference type="Proteomes" id="UP000245207">
    <property type="component" value="Unassembled WGS sequence"/>
</dbReference>
<evidence type="ECO:0000256" key="1">
    <source>
        <dbReference type="ARBA" id="ARBA00006360"/>
    </source>
</evidence>
<dbReference type="GO" id="GO:0006261">
    <property type="term" value="P:DNA-templated DNA replication"/>
    <property type="evidence" value="ECO:0007669"/>
    <property type="project" value="TreeGrafter"/>
</dbReference>
<dbReference type="STRING" id="35608.A0A2U1PZB8"/>
<comment type="similarity">
    <text evidence="1">Belongs to the DnaX/STICHEL family.</text>
</comment>
<keyword evidence="8" id="KW-1185">Reference proteome</keyword>
<dbReference type="GO" id="GO:0046872">
    <property type="term" value="F:metal ion binding"/>
    <property type="evidence" value="ECO:0007669"/>
    <property type="project" value="UniProtKB-KW"/>
</dbReference>
<dbReference type="Pfam" id="PF22608">
    <property type="entry name" value="DNAX_ATPase_lid"/>
    <property type="match status" value="1"/>
</dbReference>
<organism evidence="7 8">
    <name type="scientific">Artemisia annua</name>
    <name type="common">Sweet wormwood</name>
    <dbReference type="NCBI Taxonomy" id="35608"/>
    <lineage>
        <taxon>Eukaryota</taxon>
        <taxon>Viridiplantae</taxon>
        <taxon>Streptophyta</taxon>
        <taxon>Embryophyta</taxon>
        <taxon>Tracheophyta</taxon>
        <taxon>Spermatophyta</taxon>
        <taxon>Magnoliopsida</taxon>
        <taxon>eudicotyledons</taxon>
        <taxon>Gunneridae</taxon>
        <taxon>Pentapetalae</taxon>
        <taxon>asterids</taxon>
        <taxon>campanulids</taxon>
        <taxon>Asterales</taxon>
        <taxon>Asteraceae</taxon>
        <taxon>Asteroideae</taxon>
        <taxon>Anthemideae</taxon>
        <taxon>Artemisiinae</taxon>
        <taxon>Artemisia</taxon>
    </lineage>
</organism>
<dbReference type="GO" id="GO:0005524">
    <property type="term" value="F:ATP binding"/>
    <property type="evidence" value="ECO:0007669"/>
    <property type="project" value="UniProtKB-KW"/>
</dbReference>
<dbReference type="CDD" id="cd18137">
    <property type="entry name" value="HLD_clamp_pol_III_gamma_tau"/>
    <property type="match status" value="1"/>
</dbReference>
<keyword evidence="5" id="KW-0067">ATP-binding</keyword>
<evidence type="ECO:0000256" key="4">
    <source>
        <dbReference type="ARBA" id="ARBA00022833"/>
    </source>
</evidence>
<sequence length="199" mass="22133">MGTPQSSKVNQTHAQLNSGVAFQLLVDYPCKWTLTPSTGNAKCGNCKFLIGKVKQCQKYLFNKIKDSDIVDRMRKISEEDNLDVDCDALYLIALNVEGSLRDAETMLDQLSLLGKIITTDVVNEVLMELLELTMSSNTADTVKIARELMDLGIDPVVLMSQMAKLIMDIIAGTYQVVEARYGKLSIQLCNLRFSYLAPN</sequence>
<evidence type="ECO:0000256" key="2">
    <source>
        <dbReference type="ARBA" id="ARBA00022723"/>
    </source>
</evidence>
<dbReference type="InterPro" id="IPR050238">
    <property type="entry name" value="DNA_Rep/Repair_Clamp_Loader"/>
</dbReference>
<evidence type="ECO:0000259" key="6">
    <source>
        <dbReference type="Pfam" id="PF22608"/>
    </source>
</evidence>
<dbReference type="InterPro" id="IPR027417">
    <property type="entry name" value="P-loop_NTPase"/>
</dbReference>
<evidence type="ECO:0000313" key="7">
    <source>
        <dbReference type="EMBL" id="PWA91134.1"/>
    </source>
</evidence>
<dbReference type="GO" id="GO:0005663">
    <property type="term" value="C:DNA replication factor C complex"/>
    <property type="evidence" value="ECO:0007669"/>
    <property type="project" value="TreeGrafter"/>
</dbReference>
<dbReference type="OrthoDB" id="1911163at2759"/>
<accession>A0A2U1PZB8</accession>
<dbReference type="GO" id="GO:0006281">
    <property type="term" value="P:DNA repair"/>
    <property type="evidence" value="ECO:0007669"/>
    <property type="project" value="TreeGrafter"/>
</dbReference>
<name>A0A2U1PZB8_ARTAN</name>
<reference evidence="7 8" key="1">
    <citation type="journal article" date="2018" name="Mol. Plant">
        <title>The genome of Artemisia annua provides insight into the evolution of Asteraceae family and artemisinin biosynthesis.</title>
        <authorList>
            <person name="Shen Q."/>
            <person name="Zhang L."/>
            <person name="Liao Z."/>
            <person name="Wang S."/>
            <person name="Yan T."/>
            <person name="Shi P."/>
            <person name="Liu M."/>
            <person name="Fu X."/>
            <person name="Pan Q."/>
            <person name="Wang Y."/>
            <person name="Lv Z."/>
            <person name="Lu X."/>
            <person name="Zhang F."/>
            <person name="Jiang W."/>
            <person name="Ma Y."/>
            <person name="Chen M."/>
            <person name="Hao X."/>
            <person name="Li L."/>
            <person name="Tang Y."/>
            <person name="Lv G."/>
            <person name="Zhou Y."/>
            <person name="Sun X."/>
            <person name="Brodelius P.E."/>
            <person name="Rose J.K.C."/>
            <person name="Tang K."/>
        </authorList>
    </citation>
    <scope>NUCLEOTIDE SEQUENCE [LARGE SCALE GENOMIC DNA]</scope>
    <source>
        <strain evidence="8">cv. Huhao1</strain>
        <tissue evidence="7">Leaf</tissue>
    </source>
</reference>
<dbReference type="PANTHER" id="PTHR11669:SF63">
    <property type="entry name" value="PROTEIN STICHEL"/>
    <property type="match status" value="1"/>
</dbReference>
<dbReference type="AlphaFoldDB" id="A0A2U1PZB8"/>
<feature type="domain" description="DNA polymerase III subunit gamma/tau helical lid" evidence="6">
    <location>
        <begin position="69"/>
        <end position="109"/>
    </location>
</feature>
<dbReference type="GO" id="GO:0003689">
    <property type="term" value="F:DNA clamp loader activity"/>
    <property type="evidence" value="ECO:0007669"/>
    <property type="project" value="TreeGrafter"/>
</dbReference>
<proteinExistence type="inferred from homology"/>
<evidence type="ECO:0000256" key="3">
    <source>
        <dbReference type="ARBA" id="ARBA00022741"/>
    </source>
</evidence>
<dbReference type="Gene3D" id="1.10.8.60">
    <property type="match status" value="1"/>
</dbReference>
<keyword evidence="2" id="KW-0479">Metal-binding</keyword>
<evidence type="ECO:0000256" key="5">
    <source>
        <dbReference type="ARBA" id="ARBA00022840"/>
    </source>
</evidence>
<dbReference type="EMBL" id="PKPP01000569">
    <property type="protein sequence ID" value="PWA91134.1"/>
    <property type="molecule type" value="Genomic_DNA"/>
</dbReference>